<evidence type="ECO:0000259" key="4">
    <source>
        <dbReference type="PROSITE" id="PS50042"/>
    </source>
</evidence>
<dbReference type="Gene3D" id="2.60.120.10">
    <property type="entry name" value="Jelly Rolls"/>
    <property type="match status" value="1"/>
</dbReference>
<evidence type="ECO:0000256" key="2">
    <source>
        <dbReference type="ARBA" id="ARBA00023002"/>
    </source>
</evidence>
<dbReference type="SUPFAM" id="SSF51905">
    <property type="entry name" value="FAD/NAD(P)-binding domain"/>
    <property type="match status" value="1"/>
</dbReference>
<sequence length="584" mass="63055">MNNDPDEARETPSPDFEASADLGDAAIEEDAAIRDHPRFEQMFPVLTDTEVERVRRFGKLRHYPQGNFLYRAGSLCPGVFVILSGKVRIVIRDRLNHRKIIHTYTRHGEFTSDITQLSNKPAIVDAQVLEDVKAVLLRPDELSALVIKEADIGEKIMRALILRRVLAVERGRGAVVVGAPGNARFLELQNFLRRNNYPNIALDAERDAEAIAFLRRLAPLADDFPLVVCPSGAVLRNPDVGQLASCLGLIPEFDPMHVYDVAIIGAGPAGLAAAVYAASDGLSVAVFDCRAPGGQAGTSARIENYLGFPTGITGQELAGRAFVQAQKFGAHIAIPCEVKALYCDKYPRVIELSDGKRILARTAVIATGAEYRRPVLDGLERFEGSGVYYWATPIEARLCRKEPVVLVGGGNSAGQAAVFLSSHAEHVHLFIRGPSLEQTMSRYLVERVRSLPNLTLHTRIELQGLEGDVQLRRVHYRGAGGTEGSMTTHHLFIFIGAEPNTGWLKSCGVALDSKGFVLTGTGTGADAVQALPLQTSIEGIFAIGDVRSASTKRVAAAVGEGAAVVAQIHSLLAEERSMGHLGPA</sequence>
<dbReference type="InterPro" id="IPR018490">
    <property type="entry name" value="cNMP-bd_dom_sf"/>
</dbReference>
<evidence type="ECO:0000313" key="6">
    <source>
        <dbReference type="Proteomes" id="UP000325743"/>
    </source>
</evidence>
<organism evidence="5 6">
    <name type="scientific">Cupriavidus oxalaticus</name>
    <dbReference type="NCBI Taxonomy" id="96344"/>
    <lineage>
        <taxon>Bacteria</taxon>
        <taxon>Pseudomonadati</taxon>
        <taxon>Pseudomonadota</taxon>
        <taxon>Betaproteobacteria</taxon>
        <taxon>Burkholderiales</taxon>
        <taxon>Burkholderiaceae</taxon>
        <taxon>Cupriavidus</taxon>
    </lineage>
</organism>
<name>A0A5P3VL02_9BURK</name>
<dbReference type="InterPro" id="IPR050097">
    <property type="entry name" value="Ferredoxin-NADP_redctase_2"/>
</dbReference>
<keyword evidence="2" id="KW-0560">Oxidoreductase</keyword>
<dbReference type="CDD" id="cd00038">
    <property type="entry name" value="CAP_ED"/>
    <property type="match status" value="1"/>
</dbReference>
<dbReference type="Gene3D" id="3.50.50.60">
    <property type="entry name" value="FAD/NAD(P)-binding domain"/>
    <property type="match status" value="2"/>
</dbReference>
<dbReference type="Proteomes" id="UP000325743">
    <property type="component" value="Chromosome 2"/>
</dbReference>
<dbReference type="InterPro" id="IPR014710">
    <property type="entry name" value="RmlC-like_jellyroll"/>
</dbReference>
<feature type="domain" description="Cyclic nucleotide-binding" evidence="4">
    <location>
        <begin position="42"/>
        <end position="163"/>
    </location>
</feature>
<dbReference type="InterPro" id="IPR036188">
    <property type="entry name" value="FAD/NAD-bd_sf"/>
</dbReference>
<dbReference type="PANTHER" id="PTHR48105">
    <property type="entry name" value="THIOREDOXIN REDUCTASE 1-RELATED-RELATED"/>
    <property type="match status" value="1"/>
</dbReference>
<evidence type="ECO:0000313" key="5">
    <source>
        <dbReference type="EMBL" id="QEZ46638.1"/>
    </source>
</evidence>
<dbReference type="InterPro" id="IPR023753">
    <property type="entry name" value="FAD/NAD-binding_dom"/>
</dbReference>
<protein>
    <submittedName>
        <fullName evidence="5">FAD-binding protein</fullName>
    </submittedName>
</protein>
<feature type="compositionally biased region" description="Basic and acidic residues" evidence="3">
    <location>
        <begin position="1"/>
        <end position="12"/>
    </location>
</feature>
<dbReference type="PROSITE" id="PS50042">
    <property type="entry name" value="CNMP_BINDING_3"/>
    <property type="match status" value="1"/>
</dbReference>
<keyword evidence="1" id="KW-0285">Flavoprotein</keyword>
<dbReference type="InterPro" id="IPR000595">
    <property type="entry name" value="cNMP-bd_dom"/>
</dbReference>
<dbReference type="Pfam" id="PF00027">
    <property type="entry name" value="cNMP_binding"/>
    <property type="match status" value="1"/>
</dbReference>
<dbReference type="AlphaFoldDB" id="A0A5P3VL02"/>
<evidence type="ECO:0000256" key="1">
    <source>
        <dbReference type="ARBA" id="ARBA00022630"/>
    </source>
</evidence>
<accession>A0A5P3VL02</accession>
<evidence type="ECO:0000256" key="3">
    <source>
        <dbReference type="SAM" id="MobiDB-lite"/>
    </source>
</evidence>
<dbReference type="PRINTS" id="PR00469">
    <property type="entry name" value="PNDRDTASEII"/>
</dbReference>
<dbReference type="RefSeq" id="WP_151071822.1">
    <property type="nucleotide sequence ID" value="NZ_CP032519.1"/>
</dbReference>
<dbReference type="EMBL" id="CP032519">
    <property type="protein sequence ID" value="QEZ46638.1"/>
    <property type="molecule type" value="Genomic_DNA"/>
</dbReference>
<dbReference type="Pfam" id="PF07992">
    <property type="entry name" value="Pyr_redox_2"/>
    <property type="match status" value="1"/>
</dbReference>
<dbReference type="SUPFAM" id="SSF51206">
    <property type="entry name" value="cAMP-binding domain-like"/>
    <property type="match status" value="1"/>
</dbReference>
<reference evidence="5 6" key="1">
    <citation type="submission" date="2018-09" db="EMBL/GenBank/DDBJ databases">
        <title>Complete genome sequence of Cupriavidus oxalaticus T2, a bacterium capable of phenol tolerance and degradation.</title>
        <authorList>
            <person name="Yan J."/>
        </authorList>
    </citation>
    <scope>NUCLEOTIDE SEQUENCE [LARGE SCALE GENOMIC DNA]</scope>
    <source>
        <strain evidence="5 6">T2</strain>
    </source>
</reference>
<gene>
    <name evidence="5" type="ORF">D2917_20715</name>
</gene>
<proteinExistence type="predicted"/>
<dbReference type="PRINTS" id="PR00368">
    <property type="entry name" value="FADPNR"/>
</dbReference>
<feature type="region of interest" description="Disordered" evidence="3">
    <location>
        <begin position="1"/>
        <end position="21"/>
    </location>
</feature>
<dbReference type="GO" id="GO:0016491">
    <property type="term" value="F:oxidoreductase activity"/>
    <property type="evidence" value="ECO:0007669"/>
    <property type="project" value="UniProtKB-KW"/>
</dbReference>